<comment type="caution">
    <text evidence="1">The sequence shown here is derived from an EMBL/GenBank/DDBJ whole genome shotgun (WGS) entry which is preliminary data.</text>
</comment>
<evidence type="ECO:0008006" key="3">
    <source>
        <dbReference type="Google" id="ProtNLM"/>
    </source>
</evidence>
<sequence>MTLTFTTLGPEGSCHENALQHYFGFQGIEGDAKIDLTIDLHEGLERVRRGESDYLVQCSAHPEVHLLTERYFTEVHVVDTFVYPTKELVLLSRADVERPRSLGLVPATAGYVDVSQWEEVVPVASKPVVGAQLLAGAYDSGLTHLEYLEKSNGALRLDRYIGAVTTTWVVYGRRPRFSGEVIGTKCREYLLGEGA</sequence>
<protein>
    <recommendedName>
        <fullName evidence="3">LysR family transcriptional regulator</fullName>
    </recommendedName>
</protein>
<dbReference type="PATRIC" id="fig|68223.7.peg.2109"/>
<evidence type="ECO:0000313" key="2">
    <source>
        <dbReference type="Proteomes" id="UP000033551"/>
    </source>
</evidence>
<organism evidence="1 2">
    <name type="scientific">Streptomyces katrae</name>
    <dbReference type="NCBI Taxonomy" id="68223"/>
    <lineage>
        <taxon>Bacteria</taxon>
        <taxon>Bacillati</taxon>
        <taxon>Actinomycetota</taxon>
        <taxon>Actinomycetes</taxon>
        <taxon>Kitasatosporales</taxon>
        <taxon>Streptomycetaceae</taxon>
        <taxon>Streptomyces</taxon>
    </lineage>
</organism>
<dbReference type="AlphaFoldDB" id="A0A0F4J212"/>
<dbReference type="Proteomes" id="UP000033551">
    <property type="component" value="Unassembled WGS sequence"/>
</dbReference>
<name>A0A0F4J212_9ACTN</name>
<proteinExistence type="predicted"/>
<reference evidence="1 2" key="1">
    <citation type="submission" date="2015-02" db="EMBL/GenBank/DDBJ databases">
        <authorList>
            <person name="Ju K.-S."/>
            <person name="Doroghazi J.R."/>
            <person name="Metcalf W."/>
        </authorList>
    </citation>
    <scope>NUCLEOTIDE SEQUENCE [LARGE SCALE GENOMIC DNA]</scope>
    <source>
        <strain evidence="1 2">NRRL ISP-5550</strain>
    </source>
</reference>
<accession>A0A0F4J212</accession>
<dbReference type="OrthoDB" id="4098114at2"/>
<dbReference type="EMBL" id="JZWV01000885">
    <property type="protein sequence ID" value="KJY26926.1"/>
    <property type="molecule type" value="Genomic_DNA"/>
</dbReference>
<evidence type="ECO:0000313" key="1">
    <source>
        <dbReference type="EMBL" id="KJY26926.1"/>
    </source>
</evidence>
<gene>
    <name evidence="1" type="ORF">VR44_28845</name>
</gene>
<keyword evidence="2" id="KW-1185">Reference proteome</keyword>
<dbReference type="RefSeq" id="WP_045950550.1">
    <property type="nucleotide sequence ID" value="NZ_JZWV01000885.1"/>
</dbReference>